<keyword evidence="4 7" id="KW-0863">Zinc-finger</keyword>
<dbReference type="SMART" id="SM00355">
    <property type="entry name" value="ZnF_C2H2"/>
    <property type="match status" value="3"/>
</dbReference>
<dbReference type="InterPro" id="IPR050331">
    <property type="entry name" value="Zinc_finger"/>
</dbReference>
<dbReference type="SUPFAM" id="SSF57667">
    <property type="entry name" value="beta-beta-alpha zinc fingers"/>
    <property type="match status" value="2"/>
</dbReference>
<proteinExistence type="predicted"/>
<dbReference type="Proteomes" id="UP000242188">
    <property type="component" value="Unassembled WGS sequence"/>
</dbReference>
<dbReference type="InterPro" id="IPR036236">
    <property type="entry name" value="Znf_C2H2_sf"/>
</dbReference>
<dbReference type="GO" id="GO:0008270">
    <property type="term" value="F:zinc ion binding"/>
    <property type="evidence" value="ECO:0007669"/>
    <property type="project" value="UniProtKB-KW"/>
</dbReference>
<organism evidence="9 10">
    <name type="scientific">Mizuhopecten yessoensis</name>
    <name type="common">Japanese scallop</name>
    <name type="synonym">Patinopecten yessoensis</name>
    <dbReference type="NCBI Taxonomy" id="6573"/>
    <lineage>
        <taxon>Eukaryota</taxon>
        <taxon>Metazoa</taxon>
        <taxon>Spiralia</taxon>
        <taxon>Lophotrochozoa</taxon>
        <taxon>Mollusca</taxon>
        <taxon>Bivalvia</taxon>
        <taxon>Autobranchia</taxon>
        <taxon>Pteriomorphia</taxon>
        <taxon>Pectinida</taxon>
        <taxon>Pectinoidea</taxon>
        <taxon>Pectinidae</taxon>
        <taxon>Mizuhopecten</taxon>
    </lineage>
</organism>
<comment type="caution">
    <text evidence="9">The sequence shown here is derived from an EMBL/GenBank/DDBJ whole genome shotgun (WGS) entry which is preliminary data.</text>
</comment>
<evidence type="ECO:0000256" key="4">
    <source>
        <dbReference type="ARBA" id="ARBA00022771"/>
    </source>
</evidence>
<evidence type="ECO:0000313" key="9">
    <source>
        <dbReference type="EMBL" id="OWF46260.1"/>
    </source>
</evidence>
<evidence type="ECO:0000256" key="2">
    <source>
        <dbReference type="ARBA" id="ARBA00022723"/>
    </source>
</evidence>
<dbReference type="AlphaFoldDB" id="A0A210QC12"/>
<name>A0A210QC12_MIZYE</name>
<evidence type="ECO:0000259" key="8">
    <source>
        <dbReference type="PROSITE" id="PS50157"/>
    </source>
</evidence>
<dbReference type="PROSITE" id="PS50157">
    <property type="entry name" value="ZINC_FINGER_C2H2_2"/>
    <property type="match status" value="3"/>
</dbReference>
<dbReference type="Pfam" id="PF00096">
    <property type="entry name" value="zf-C2H2"/>
    <property type="match status" value="2"/>
</dbReference>
<keyword evidence="5" id="KW-0862">Zinc</keyword>
<dbReference type="PANTHER" id="PTHR16515:SF49">
    <property type="entry name" value="GASTRULA ZINC FINGER PROTEIN XLCGF49.1-LIKE-RELATED"/>
    <property type="match status" value="1"/>
</dbReference>
<dbReference type="Gene3D" id="3.30.160.60">
    <property type="entry name" value="Classic Zinc Finger"/>
    <property type="match status" value="2"/>
</dbReference>
<accession>A0A210QC12</accession>
<evidence type="ECO:0000256" key="7">
    <source>
        <dbReference type="PROSITE-ProRule" id="PRU00042"/>
    </source>
</evidence>
<evidence type="ECO:0000256" key="3">
    <source>
        <dbReference type="ARBA" id="ARBA00022737"/>
    </source>
</evidence>
<keyword evidence="2" id="KW-0479">Metal-binding</keyword>
<dbReference type="GO" id="GO:0010468">
    <property type="term" value="P:regulation of gene expression"/>
    <property type="evidence" value="ECO:0007669"/>
    <property type="project" value="TreeGrafter"/>
</dbReference>
<gene>
    <name evidence="9" type="ORF">KP79_PYT26247</name>
</gene>
<comment type="subcellular location">
    <subcellularLocation>
        <location evidence="1">Nucleus</location>
    </subcellularLocation>
</comment>
<dbReference type="OrthoDB" id="10377265at2759"/>
<evidence type="ECO:0000313" key="10">
    <source>
        <dbReference type="Proteomes" id="UP000242188"/>
    </source>
</evidence>
<feature type="domain" description="C2H2-type" evidence="8">
    <location>
        <begin position="95"/>
        <end position="124"/>
    </location>
</feature>
<evidence type="ECO:0000256" key="1">
    <source>
        <dbReference type="ARBA" id="ARBA00004123"/>
    </source>
</evidence>
<evidence type="ECO:0000256" key="6">
    <source>
        <dbReference type="ARBA" id="ARBA00023242"/>
    </source>
</evidence>
<reference evidence="9 10" key="1">
    <citation type="journal article" date="2017" name="Nat. Ecol. Evol.">
        <title>Scallop genome provides insights into evolution of bilaterian karyotype and development.</title>
        <authorList>
            <person name="Wang S."/>
            <person name="Zhang J."/>
            <person name="Jiao W."/>
            <person name="Li J."/>
            <person name="Xun X."/>
            <person name="Sun Y."/>
            <person name="Guo X."/>
            <person name="Huan P."/>
            <person name="Dong B."/>
            <person name="Zhang L."/>
            <person name="Hu X."/>
            <person name="Sun X."/>
            <person name="Wang J."/>
            <person name="Zhao C."/>
            <person name="Wang Y."/>
            <person name="Wang D."/>
            <person name="Huang X."/>
            <person name="Wang R."/>
            <person name="Lv J."/>
            <person name="Li Y."/>
            <person name="Zhang Z."/>
            <person name="Liu B."/>
            <person name="Lu W."/>
            <person name="Hui Y."/>
            <person name="Liang J."/>
            <person name="Zhou Z."/>
            <person name="Hou R."/>
            <person name="Li X."/>
            <person name="Liu Y."/>
            <person name="Li H."/>
            <person name="Ning X."/>
            <person name="Lin Y."/>
            <person name="Zhao L."/>
            <person name="Xing Q."/>
            <person name="Dou J."/>
            <person name="Li Y."/>
            <person name="Mao J."/>
            <person name="Guo H."/>
            <person name="Dou H."/>
            <person name="Li T."/>
            <person name="Mu C."/>
            <person name="Jiang W."/>
            <person name="Fu Q."/>
            <person name="Fu X."/>
            <person name="Miao Y."/>
            <person name="Liu J."/>
            <person name="Yu Q."/>
            <person name="Li R."/>
            <person name="Liao H."/>
            <person name="Li X."/>
            <person name="Kong Y."/>
            <person name="Jiang Z."/>
            <person name="Chourrout D."/>
            <person name="Li R."/>
            <person name="Bao Z."/>
        </authorList>
    </citation>
    <scope>NUCLEOTIDE SEQUENCE [LARGE SCALE GENOMIC DNA]</scope>
    <source>
        <strain evidence="9 10">PY_sf001</strain>
    </source>
</reference>
<feature type="domain" description="C2H2-type" evidence="8">
    <location>
        <begin position="130"/>
        <end position="158"/>
    </location>
</feature>
<keyword evidence="10" id="KW-1185">Reference proteome</keyword>
<sequence>MIPELHKIEDTHSDSGALPASLLRDLALKSAVRKPAPPFKTLQPTQVQRGRPVQFPWIPKADTKKKYKCEVCGKQFAQQQHYLGHTNVHFGRRPFKCKICSVGFPYQSQLAAHRKSCKEQGESTSAPNTSTCQICSKSFNEHFKLVRHMVQAHHSQSLMSFKEFVCACGAKFDWHAAYKSHCSSCPKSSPSDKS</sequence>
<dbReference type="InterPro" id="IPR013087">
    <property type="entry name" value="Znf_C2H2_type"/>
</dbReference>
<dbReference type="PROSITE" id="PS00028">
    <property type="entry name" value="ZINC_FINGER_C2H2_1"/>
    <property type="match status" value="2"/>
</dbReference>
<keyword evidence="3" id="KW-0677">Repeat</keyword>
<evidence type="ECO:0000256" key="5">
    <source>
        <dbReference type="ARBA" id="ARBA00022833"/>
    </source>
</evidence>
<dbReference type="EMBL" id="NEDP02004225">
    <property type="protein sequence ID" value="OWF46260.1"/>
    <property type="molecule type" value="Genomic_DNA"/>
</dbReference>
<dbReference type="GO" id="GO:0005634">
    <property type="term" value="C:nucleus"/>
    <property type="evidence" value="ECO:0007669"/>
    <property type="project" value="UniProtKB-SubCell"/>
</dbReference>
<keyword evidence="6" id="KW-0539">Nucleus</keyword>
<feature type="domain" description="C2H2-type" evidence="8">
    <location>
        <begin position="67"/>
        <end position="94"/>
    </location>
</feature>
<protein>
    <submittedName>
        <fullName evidence="9">Zinc finger protein 112</fullName>
    </submittedName>
</protein>
<dbReference type="PANTHER" id="PTHR16515">
    <property type="entry name" value="PR DOMAIN ZINC FINGER PROTEIN"/>
    <property type="match status" value="1"/>
</dbReference>